<accession>A0A139HT70</accession>
<proteinExistence type="predicted"/>
<keyword evidence="2" id="KW-1185">Reference proteome</keyword>
<name>A0A139HT70_9PEZI</name>
<evidence type="ECO:0000313" key="1">
    <source>
        <dbReference type="EMBL" id="KXT05660.1"/>
    </source>
</evidence>
<dbReference type="Proteomes" id="UP000070133">
    <property type="component" value="Unassembled WGS sequence"/>
</dbReference>
<sequence length="73" mass="8659">MQSSQRIISTDNEHEYVNASRQRDWKTTQWTFLSRTLQYRSLSSSNQAPKSNSERRSDQIRKFCRSIKDTCAL</sequence>
<organism evidence="1 2">
    <name type="scientific">Pseudocercospora eumusae</name>
    <dbReference type="NCBI Taxonomy" id="321146"/>
    <lineage>
        <taxon>Eukaryota</taxon>
        <taxon>Fungi</taxon>
        <taxon>Dikarya</taxon>
        <taxon>Ascomycota</taxon>
        <taxon>Pezizomycotina</taxon>
        <taxon>Dothideomycetes</taxon>
        <taxon>Dothideomycetidae</taxon>
        <taxon>Mycosphaerellales</taxon>
        <taxon>Mycosphaerellaceae</taxon>
        <taxon>Pseudocercospora</taxon>
    </lineage>
</organism>
<dbReference type="EMBL" id="LFZN01000011">
    <property type="protein sequence ID" value="KXT05660.1"/>
    <property type="molecule type" value="Genomic_DNA"/>
</dbReference>
<reference evidence="1 2" key="1">
    <citation type="submission" date="2015-07" db="EMBL/GenBank/DDBJ databases">
        <title>Comparative genomics of the Sigatoka disease complex on banana suggests a link between parallel evolutionary changes in Pseudocercospora fijiensis and Pseudocercospora eumusae and increased virulence on the banana host.</title>
        <authorList>
            <person name="Chang T.-C."/>
            <person name="Salvucci A."/>
            <person name="Crous P.W."/>
            <person name="Stergiopoulos I."/>
        </authorList>
    </citation>
    <scope>NUCLEOTIDE SEQUENCE [LARGE SCALE GENOMIC DNA]</scope>
    <source>
        <strain evidence="1 2">CBS 114824</strain>
    </source>
</reference>
<evidence type="ECO:0000313" key="2">
    <source>
        <dbReference type="Proteomes" id="UP000070133"/>
    </source>
</evidence>
<comment type="caution">
    <text evidence="1">The sequence shown here is derived from an EMBL/GenBank/DDBJ whole genome shotgun (WGS) entry which is preliminary data.</text>
</comment>
<gene>
    <name evidence="1" type="ORF">AC578_5608</name>
</gene>
<dbReference type="AlphaFoldDB" id="A0A139HT70"/>
<protein>
    <submittedName>
        <fullName evidence="1">Uncharacterized protein</fullName>
    </submittedName>
</protein>